<sequence>MRESTETTNTFGVCYSQSGVLAASHACDSNVVAERPISCFDLQQSEQSMAASNIHTNVLHPPPIVTYNKAPVIHSPAQSMEASASEVHDPLQSIESSSAAEVETVAQSLKRLECLIEANTERQNVQFIEIKRTLLANGDLAQQSIVLAHRSLKRAEDAIKLAEDIKNDTRGLGEMDASNKTLLARLKDLLLGVRLPTLTTTEP</sequence>
<dbReference type="Proteomes" id="UP000823399">
    <property type="component" value="Unassembled WGS sequence"/>
</dbReference>
<dbReference type="GeneID" id="64696524"/>
<comment type="caution">
    <text evidence="1">The sequence shown here is derived from an EMBL/GenBank/DDBJ whole genome shotgun (WGS) entry which is preliminary data.</text>
</comment>
<accession>A0A9P7EXJ2</accession>
<evidence type="ECO:0000313" key="2">
    <source>
        <dbReference type="Proteomes" id="UP000823399"/>
    </source>
</evidence>
<keyword evidence="2" id="KW-1185">Reference proteome</keyword>
<dbReference type="EMBL" id="JABBWM010000083">
    <property type="protein sequence ID" value="KAG2093741.1"/>
    <property type="molecule type" value="Genomic_DNA"/>
</dbReference>
<name>A0A9P7EXJ2_9AGAM</name>
<dbReference type="RefSeq" id="XP_041287299.1">
    <property type="nucleotide sequence ID" value="XM_041434265.1"/>
</dbReference>
<dbReference type="OrthoDB" id="2684411at2759"/>
<gene>
    <name evidence="1" type="ORF">F5147DRAFT_657360</name>
</gene>
<evidence type="ECO:0000313" key="1">
    <source>
        <dbReference type="EMBL" id="KAG2093741.1"/>
    </source>
</evidence>
<reference evidence="1" key="1">
    <citation type="journal article" date="2020" name="New Phytol.">
        <title>Comparative genomics reveals dynamic genome evolution in host specialist ectomycorrhizal fungi.</title>
        <authorList>
            <person name="Lofgren L.A."/>
            <person name="Nguyen N.H."/>
            <person name="Vilgalys R."/>
            <person name="Ruytinx J."/>
            <person name="Liao H.L."/>
            <person name="Branco S."/>
            <person name="Kuo A."/>
            <person name="LaButti K."/>
            <person name="Lipzen A."/>
            <person name="Andreopoulos W."/>
            <person name="Pangilinan J."/>
            <person name="Riley R."/>
            <person name="Hundley H."/>
            <person name="Na H."/>
            <person name="Barry K."/>
            <person name="Grigoriev I.V."/>
            <person name="Stajich J.E."/>
            <person name="Kennedy P.G."/>
        </authorList>
    </citation>
    <scope>NUCLEOTIDE SEQUENCE</scope>
    <source>
        <strain evidence="1">FC423</strain>
    </source>
</reference>
<dbReference type="AlphaFoldDB" id="A0A9P7EXJ2"/>
<protein>
    <submittedName>
        <fullName evidence="1">Uncharacterized protein</fullName>
    </submittedName>
</protein>
<organism evidence="1 2">
    <name type="scientific">Suillus discolor</name>
    <dbReference type="NCBI Taxonomy" id="1912936"/>
    <lineage>
        <taxon>Eukaryota</taxon>
        <taxon>Fungi</taxon>
        <taxon>Dikarya</taxon>
        <taxon>Basidiomycota</taxon>
        <taxon>Agaricomycotina</taxon>
        <taxon>Agaricomycetes</taxon>
        <taxon>Agaricomycetidae</taxon>
        <taxon>Boletales</taxon>
        <taxon>Suillineae</taxon>
        <taxon>Suillaceae</taxon>
        <taxon>Suillus</taxon>
    </lineage>
</organism>
<proteinExistence type="predicted"/>